<reference evidence="1" key="2">
    <citation type="submission" date="2021-06" db="EMBL/GenBank/DDBJ databases">
        <authorList>
            <consortium name="NCBI Pathogen Detection Project"/>
        </authorList>
    </citation>
    <scope>NUCLEOTIDE SEQUENCE</scope>
    <source>
        <strain evidence="1">HN1000</strain>
    </source>
</reference>
<evidence type="ECO:0000313" key="1">
    <source>
        <dbReference type="EMBL" id="HBH1544354.1"/>
    </source>
</evidence>
<comment type="caution">
    <text evidence="1">The sequence shown here is derived from an EMBL/GenBank/DDBJ whole genome shotgun (WGS) entry which is preliminary data.</text>
</comment>
<name>A0AAN6A7E8_CLODI</name>
<keyword evidence="1" id="KW-0378">Hydrolase</keyword>
<accession>A0AAN6A7E8</accession>
<dbReference type="EMBL" id="DAEPXK010000075">
    <property type="protein sequence ID" value="HBH1544354.1"/>
    <property type="molecule type" value="Genomic_DNA"/>
</dbReference>
<dbReference type="InterPro" id="IPR019068">
    <property type="entry name" value="Restrct_endonuc_II_MjaI"/>
</dbReference>
<dbReference type="AlphaFoldDB" id="A0AAN6A7E8"/>
<dbReference type="GO" id="GO:0003677">
    <property type="term" value="F:DNA binding"/>
    <property type="evidence" value="ECO:0007669"/>
    <property type="project" value="InterPro"/>
</dbReference>
<dbReference type="Proteomes" id="UP000878956">
    <property type="component" value="Unassembled WGS sequence"/>
</dbReference>
<organism evidence="1 2">
    <name type="scientific">Clostridioides difficile</name>
    <name type="common">Peptoclostridium difficile</name>
    <dbReference type="NCBI Taxonomy" id="1496"/>
    <lineage>
        <taxon>Bacteria</taxon>
        <taxon>Bacillati</taxon>
        <taxon>Bacillota</taxon>
        <taxon>Clostridia</taxon>
        <taxon>Peptostreptococcales</taxon>
        <taxon>Peptostreptococcaceae</taxon>
        <taxon>Clostridioides</taxon>
    </lineage>
</organism>
<dbReference type="Pfam" id="PF09568">
    <property type="entry name" value="RE_MjaI"/>
    <property type="match status" value="1"/>
</dbReference>
<keyword evidence="1" id="KW-0540">Nuclease</keyword>
<sequence length="246" mass="28997">MLDLFKNPIDKKKFDSTNEIWNEMHFNSPVKIGYTSKLVKEKKFSDKLDWANFYFESGEKRKELLKLNPYDKNINLNYGRTKKEIAKIGCYLYKHLLETGNPLKLTKEECMLTAYFRIIGETWNGIIWRESNTKDVLSKKITNLGYEVSLIDTPSDFDVLFAVDYEIYFKGSIVCGIQIKPKSYSTNNSYLNKTIKLNEEKNQKYKKRFNRDVYYVYAETSGIILNENVIPKIIKDIKSNQINFFN</sequence>
<dbReference type="GO" id="GO:0009036">
    <property type="term" value="F:type II site-specific deoxyribonuclease activity"/>
    <property type="evidence" value="ECO:0007669"/>
    <property type="project" value="InterPro"/>
</dbReference>
<evidence type="ECO:0000313" key="2">
    <source>
        <dbReference type="Proteomes" id="UP000878956"/>
    </source>
</evidence>
<dbReference type="RefSeq" id="WP_014466316.1">
    <property type="nucleotide sequence ID" value="NZ_CP037850.1"/>
</dbReference>
<proteinExistence type="predicted"/>
<protein>
    <submittedName>
        <fullName evidence="1">MjaI family restriction endonuclease</fullName>
    </submittedName>
</protein>
<dbReference type="GO" id="GO:0009307">
    <property type="term" value="P:DNA restriction-modification system"/>
    <property type="evidence" value="ECO:0007669"/>
    <property type="project" value="InterPro"/>
</dbReference>
<keyword evidence="1" id="KW-0255">Endonuclease</keyword>
<reference evidence="1" key="1">
    <citation type="journal article" date="2018" name="Genome Biol.">
        <title>SKESA: strategic k-mer extension for scrupulous assemblies.</title>
        <authorList>
            <person name="Souvorov A."/>
            <person name="Agarwala R."/>
            <person name="Lipman D.J."/>
        </authorList>
    </citation>
    <scope>NUCLEOTIDE SEQUENCE</scope>
    <source>
        <strain evidence="1">HN1000</strain>
    </source>
</reference>
<gene>
    <name evidence="1" type="ORF">KRM00_003903</name>
</gene>